<protein>
    <submittedName>
        <fullName evidence="4">Uncharacterized protein LOC101846278</fullName>
    </submittedName>
</protein>
<feature type="compositionally biased region" description="Polar residues" evidence="2">
    <location>
        <begin position="768"/>
        <end position="789"/>
    </location>
</feature>
<sequence>MESNGVEQQGVPIWLNDTQQWISGLTKRTTCDDVIYAILHSFQDLDTDFADRYAIVEIWRGVERPLSGRTKILKVWNFWGEEQANVQLSMRSLDDYFLPSECSLRMRNGQIHRKGTRRRSRHSAQCRCQKKQSCSRCSRIRHLEKLVKRVVSQERKLQDLQERISDMDDLIDRHEHWIHERRVLQNGLDYVQRSYLKGQSNNNCGPTNAENADVTKLFADDFKLVFLDSSPNEMPEIVQVCEQIWQLDGQLSARWGDITSLTTELEQQAHGKGPELEDDDGTRMEIEKCRTQLFRLVTSHLTREHQELELDRKLAVCVETLRTQTFELAELNRQLESVDSSDTAVPGHLRSEFDVCSPGFTSSATSSPVTPTQTYSSSSPDTYTSHKNPPVIPKSHYNAYHHPDRYRGLPQQIQQPAGPHTRVFDHGISDASNQSHSTHSALASRQVLNPAIEDQNTVDFGENSNQTSVPFKSIHNSNSSYNMDQTYGRNVGSRNVNKNYPPCKSEHQVSPSRDTSYGSNGQSRTQKSVLSVIDSPVTQNDFYTVSHRKDQDSSKTKSNTSSDASKQTSNVMIHNPHSHINANDREMNETFPEYSRQNTRAVDSPHYQRNVLGYDNKESPRNSQAGCPPHPGQTVQDYSKSTNSFQTFRTSDGQESKDSTRQGSTNSRFQINPSTRTRADAGSFVTRANTDKWPDWTDARNYNPILSNGNDRPEMRGGSGAKRKADDVFAPTARVSPDGESGNDSNAREDNSKNNGLDFSGEYKHAGSNGQNSDLYVNKTQTGSSSSNPTCPPRNVYYNGGINSQQIFPSHHITNGGPNTGRKNNPPPFRQSRDASWPIQQSAGQNSSNQGYVPTHNGIYKSNLVTSSAHSSETRASLFSKQSRTVRFADRPEESISQHPRINPYRPPDQIQTKKPFVLHEPAQVRSKVGQFVPYPPTFGVNNSGFVLPGSWGTGGEHTSVDTTDSDTGLGSMHSDEQTVTLV</sequence>
<feature type="compositionally biased region" description="Low complexity" evidence="2">
    <location>
        <begin position="556"/>
        <end position="566"/>
    </location>
</feature>
<organism evidence="3 4">
    <name type="scientific">Aplysia californica</name>
    <name type="common">California sea hare</name>
    <dbReference type="NCBI Taxonomy" id="6500"/>
    <lineage>
        <taxon>Eukaryota</taxon>
        <taxon>Metazoa</taxon>
        <taxon>Spiralia</taxon>
        <taxon>Lophotrochozoa</taxon>
        <taxon>Mollusca</taxon>
        <taxon>Gastropoda</taxon>
        <taxon>Heterobranchia</taxon>
        <taxon>Euthyneura</taxon>
        <taxon>Tectipleura</taxon>
        <taxon>Aplysiida</taxon>
        <taxon>Aplysioidea</taxon>
        <taxon>Aplysiidae</taxon>
        <taxon>Aplysia</taxon>
    </lineage>
</organism>
<feature type="compositionally biased region" description="Low complexity" evidence="2">
    <location>
        <begin position="361"/>
        <end position="385"/>
    </location>
</feature>
<feature type="region of interest" description="Disordered" evidence="2">
    <location>
        <begin position="457"/>
        <end position="855"/>
    </location>
</feature>
<dbReference type="Gene3D" id="3.10.20.90">
    <property type="entry name" value="Phosphatidylinositol 3-kinase Catalytic Subunit, Chain A, domain 1"/>
    <property type="match status" value="1"/>
</dbReference>
<feature type="compositionally biased region" description="Polar residues" evidence="2">
    <location>
        <begin position="508"/>
        <end position="529"/>
    </location>
</feature>
<accession>A0ABM0JKS8</accession>
<proteinExistence type="predicted"/>
<evidence type="ECO:0000313" key="3">
    <source>
        <dbReference type="Proteomes" id="UP000694888"/>
    </source>
</evidence>
<dbReference type="PANTHER" id="PTHR15286">
    <property type="entry name" value="RAS-ASSOCIATING DOMAIN CONTAINING PROTEIN"/>
    <property type="match status" value="1"/>
</dbReference>
<dbReference type="GeneID" id="101846278"/>
<dbReference type="Proteomes" id="UP000694888">
    <property type="component" value="Unplaced"/>
</dbReference>
<dbReference type="InterPro" id="IPR029071">
    <property type="entry name" value="Ubiquitin-like_domsf"/>
</dbReference>
<feature type="compositionally biased region" description="Polar residues" evidence="2">
    <location>
        <begin position="801"/>
        <end position="823"/>
    </location>
</feature>
<feature type="compositionally biased region" description="Polar residues" evidence="2">
    <location>
        <begin position="633"/>
        <end position="651"/>
    </location>
</feature>
<evidence type="ECO:0000256" key="1">
    <source>
        <dbReference type="SAM" id="Coils"/>
    </source>
</evidence>
<reference evidence="4" key="1">
    <citation type="submission" date="2025-08" db="UniProtKB">
        <authorList>
            <consortium name="RefSeq"/>
        </authorList>
    </citation>
    <scope>IDENTIFICATION</scope>
</reference>
<evidence type="ECO:0000313" key="4">
    <source>
        <dbReference type="RefSeq" id="XP_005096038.1"/>
    </source>
</evidence>
<dbReference type="InterPro" id="IPR033593">
    <property type="entry name" value="N-RASSF"/>
</dbReference>
<feature type="compositionally biased region" description="Polar residues" evidence="2">
    <location>
        <begin position="457"/>
        <end position="498"/>
    </location>
</feature>
<keyword evidence="1" id="KW-0175">Coiled coil</keyword>
<feature type="compositionally biased region" description="Basic and acidic residues" evidence="2">
    <location>
        <begin position="689"/>
        <end position="698"/>
    </location>
</feature>
<feature type="coiled-coil region" evidence="1">
    <location>
        <begin position="143"/>
        <end position="170"/>
    </location>
</feature>
<dbReference type="CDD" id="cd16123">
    <property type="entry name" value="RA_RASSF7_like"/>
    <property type="match status" value="1"/>
</dbReference>
<dbReference type="SUPFAM" id="SSF54236">
    <property type="entry name" value="Ubiquitin-like"/>
    <property type="match status" value="1"/>
</dbReference>
<feature type="compositionally biased region" description="Polar residues" evidence="2">
    <location>
        <begin position="661"/>
        <end position="676"/>
    </location>
</feature>
<dbReference type="PANTHER" id="PTHR15286:SF1">
    <property type="entry name" value="FI07216P"/>
    <property type="match status" value="1"/>
</dbReference>
<gene>
    <name evidence="4" type="primary">LOC101846278</name>
</gene>
<keyword evidence="3" id="KW-1185">Reference proteome</keyword>
<evidence type="ECO:0000256" key="2">
    <source>
        <dbReference type="SAM" id="MobiDB-lite"/>
    </source>
</evidence>
<name>A0ABM0JKS8_APLCA</name>
<dbReference type="RefSeq" id="XP_005096038.1">
    <property type="nucleotide sequence ID" value="XM_005095981.2"/>
</dbReference>
<feature type="compositionally biased region" description="Polar residues" evidence="2">
    <location>
        <begin position="430"/>
        <end position="441"/>
    </location>
</feature>
<feature type="region of interest" description="Disordered" evidence="2">
    <location>
        <begin position="957"/>
        <end position="983"/>
    </location>
</feature>
<feature type="region of interest" description="Disordered" evidence="2">
    <location>
        <begin position="360"/>
        <end position="441"/>
    </location>
</feature>
<feature type="compositionally biased region" description="Low complexity" evidence="2">
    <location>
        <begin position="840"/>
        <end position="851"/>
    </location>
</feature>